<dbReference type="SMART" id="SM00132">
    <property type="entry name" value="LIM"/>
    <property type="match status" value="1"/>
</dbReference>
<evidence type="ECO:0000313" key="6">
    <source>
        <dbReference type="EMBL" id="CAE0403027.1"/>
    </source>
</evidence>
<feature type="compositionally biased region" description="Basic residues" evidence="4">
    <location>
        <begin position="368"/>
        <end position="377"/>
    </location>
</feature>
<protein>
    <recommendedName>
        <fullName evidence="5">LIM zinc-binding domain-containing protein</fullName>
    </recommendedName>
</protein>
<dbReference type="PROSITE" id="PS50023">
    <property type="entry name" value="LIM_DOMAIN_2"/>
    <property type="match status" value="1"/>
</dbReference>
<evidence type="ECO:0000256" key="4">
    <source>
        <dbReference type="SAM" id="MobiDB-lite"/>
    </source>
</evidence>
<feature type="region of interest" description="Disordered" evidence="4">
    <location>
        <begin position="272"/>
        <end position="315"/>
    </location>
</feature>
<dbReference type="Gene3D" id="2.10.110.10">
    <property type="entry name" value="Cysteine Rich Protein"/>
    <property type="match status" value="1"/>
</dbReference>
<feature type="region of interest" description="Disordered" evidence="4">
    <location>
        <begin position="1"/>
        <end position="86"/>
    </location>
</feature>
<dbReference type="AlphaFoldDB" id="A0A7S3KXY2"/>
<dbReference type="GO" id="GO:0046872">
    <property type="term" value="F:metal ion binding"/>
    <property type="evidence" value="ECO:0007669"/>
    <property type="project" value="UniProtKB-KW"/>
</dbReference>
<keyword evidence="1 3" id="KW-0479">Metal-binding</keyword>
<feature type="compositionally biased region" description="Polar residues" evidence="4">
    <location>
        <begin position="415"/>
        <end position="427"/>
    </location>
</feature>
<feature type="compositionally biased region" description="Polar residues" evidence="4">
    <location>
        <begin position="327"/>
        <end position="337"/>
    </location>
</feature>
<dbReference type="Pfam" id="PF00412">
    <property type="entry name" value="LIM"/>
    <property type="match status" value="1"/>
</dbReference>
<feature type="compositionally biased region" description="Acidic residues" evidence="4">
    <location>
        <begin position="1"/>
        <end position="10"/>
    </location>
</feature>
<dbReference type="InterPro" id="IPR045218">
    <property type="entry name" value="DA1-like"/>
</dbReference>
<feature type="region of interest" description="Disordered" evidence="4">
    <location>
        <begin position="327"/>
        <end position="476"/>
    </location>
</feature>
<accession>A0A7S3KXY2</accession>
<name>A0A7S3KXY2_9STRA</name>
<feature type="compositionally biased region" description="Polar residues" evidence="4">
    <location>
        <begin position="272"/>
        <end position="282"/>
    </location>
</feature>
<dbReference type="InterPro" id="IPR022087">
    <property type="entry name" value="DA1-like_dom"/>
</dbReference>
<evidence type="ECO:0000259" key="5">
    <source>
        <dbReference type="PROSITE" id="PS50023"/>
    </source>
</evidence>
<proteinExistence type="predicted"/>
<organism evidence="6">
    <name type="scientific">Amphora coffeiformis</name>
    <dbReference type="NCBI Taxonomy" id="265554"/>
    <lineage>
        <taxon>Eukaryota</taxon>
        <taxon>Sar</taxon>
        <taxon>Stramenopiles</taxon>
        <taxon>Ochrophyta</taxon>
        <taxon>Bacillariophyta</taxon>
        <taxon>Bacillariophyceae</taxon>
        <taxon>Bacillariophycidae</taxon>
        <taxon>Thalassiophysales</taxon>
        <taxon>Catenulaceae</taxon>
        <taxon>Amphora</taxon>
    </lineage>
</organism>
<feature type="compositionally biased region" description="Basic and acidic residues" evidence="4">
    <location>
        <begin position="31"/>
        <end position="43"/>
    </location>
</feature>
<feature type="domain" description="LIM zinc-binding" evidence="5">
    <location>
        <begin position="478"/>
        <end position="538"/>
    </location>
</feature>
<evidence type="ECO:0000256" key="2">
    <source>
        <dbReference type="ARBA" id="ARBA00022833"/>
    </source>
</evidence>
<dbReference type="EMBL" id="HBIM01001437">
    <property type="protein sequence ID" value="CAE0403027.1"/>
    <property type="molecule type" value="Transcribed_RNA"/>
</dbReference>
<feature type="region of interest" description="Disordered" evidence="4">
    <location>
        <begin position="209"/>
        <end position="249"/>
    </location>
</feature>
<dbReference type="InterPro" id="IPR001781">
    <property type="entry name" value="Znf_LIM"/>
</dbReference>
<evidence type="ECO:0000256" key="3">
    <source>
        <dbReference type="PROSITE-ProRule" id="PRU00125"/>
    </source>
</evidence>
<keyword evidence="2 3" id="KW-0862">Zinc</keyword>
<dbReference type="CDD" id="cd08368">
    <property type="entry name" value="LIM"/>
    <property type="match status" value="1"/>
</dbReference>
<gene>
    <name evidence="6" type="ORF">ACOF00016_LOCUS1252</name>
</gene>
<feature type="compositionally biased region" description="Basic and acidic residues" evidence="4">
    <location>
        <begin position="239"/>
        <end position="249"/>
    </location>
</feature>
<sequence length="857" mass="93428">MQPSSTDDDEALARMLQYEEQTANSRSGGYHHNDEQEQRDSELARAMAQLEFQQGDSPATVVGYGATTRPTSNVMRESMRSHSLDRQDSFRRYSHPARNLNVDESNRNHSSMVDEAIRFTHSRSFSDYDTPSMQFAAAAVAVGDSAGGHDPDLAALGDLEYARRLQEAAWHRLQGTGGESQPGVVQISTTAEERADMELARRMQEMENTGLGGQYSGGRQFDQFDVEPRSTGSGGAAIRDYHRPLGCHDTDEDERIARLMAATGKSLRDLLSSENDTADSSPTRPPLRGAPEIPPPSQSHQQTAQGRHPPIHADSVPGALSVAVTTAARQPHANSAPGSPRGGSQAVTIPSGIEEPDAFFDVPTRAEQKKKKSRKFLGFRSRGQHQQQQSDKRPPPGPGGAAGPKPAPILPVGGPSTQATGPSQLSVGTGGGMIPLSIDSITGIPAAIPPPPGGSLSAGGRTPAPQRTQAPQSTTSSSVCFSCGKSQGSFIAALDKKYHPECFRCVVCHELINVNKPFAFSKDAQGYKHPHHPRCFSQRFASTCCVCKQKLPANEDGTISFVKHPFFDTEEMCPRHALEAKRRCTGCHRFEPDYERFIDLDDGDRCICFSCCRSVVVDSNDAAPLWSQVIAFFKNKLHLPIWDGMKDIPIMIVGFEALNDQLQRGQNAHGGSSQIMTRGLCLTDHANCGTFRLPSMRFNTSQSSFEATNGMDRFTYYEVPASLRANANSTVFAIMCLSGLPRDLTASVLAHEATHAWIKMHPEFDVNKPIPPQVEEGVAQLVAFLFLNDGLDEAAEAIPGESGPSDAKLRQYFRFSIETEENEVYGTGYRRAAAAYEALGIEALLMHVIRYRDFPHT</sequence>
<dbReference type="Pfam" id="PF12315">
    <property type="entry name" value="DA1-like"/>
    <property type="match status" value="1"/>
</dbReference>
<reference evidence="6" key="1">
    <citation type="submission" date="2021-01" db="EMBL/GenBank/DDBJ databases">
        <authorList>
            <person name="Corre E."/>
            <person name="Pelletier E."/>
            <person name="Niang G."/>
            <person name="Scheremetjew M."/>
            <person name="Finn R."/>
            <person name="Kale V."/>
            <person name="Holt S."/>
            <person name="Cochrane G."/>
            <person name="Meng A."/>
            <person name="Brown T."/>
            <person name="Cohen L."/>
        </authorList>
    </citation>
    <scope>NUCLEOTIDE SEQUENCE</scope>
    <source>
        <strain evidence="6">CCMP127</strain>
    </source>
</reference>
<evidence type="ECO:0000256" key="1">
    <source>
        <dbReference type="ARBA" id="ARBA00022723"/>
    </source>
</evidence>
<keyword evidence="3" id="KW-0440">LIM domain</keyword>
<feature type="compositionally biased region" description="Polar residues" evidence="4">
    <location>
        <begin position="465"/>
        <end position="476"/>
    </location>
</feature>
<dbReference type="PANTHER" id="PTHR24209">
    <property type="entry name" value="PROTEIN DA1-RELATED 2"/>
    <property type="match status" value="1"/>
</dbReference>
<feature type="compositionally biased region" description="Basic and acidic residues" evidence="4">
    <location>
        <begin position="77"/>
        <end position="86"/>
    </location>
</feature>
<dbReference type="PANTHER" id="PTHR24209:SF7">
    <property type="entry name" value="PROTEIN DA1-RELATED 2"/>
    <property type="match status" value="1"/>
</dbReference>